<reference evidence="1 2" key="1">
    <citation type="submission" date="2021-03" db="EMBL/GenBank/DDBJ databases">
        <title>Genomic Encyclopedia of Type Strains, Phase IV (KMG-IV): sequencing the most valuable type-strain genomes for metagenomic binning, comparative biology and taxonomic classification.</title>
        <authorList>
            <person name="Goeker M."/>
        </authorList>
    </citation>
    <scope>NUCLEOTIDE SEQUENCE [LARGE SCALE GENOMIC DNA]</scope>
    <source>
        <strain evidence="1 2">DSM 26048</strain>
    </source>
</reference>
<keyword evidence="2" id="KW-1185">Reference proteome</keyword>
<proteinExistence type="predicted"/>
<evidence type="ECO:0000313" key="1">
    <source>
        <dbReference type="EMBL" id="MBP1989761.1"/>
    </source>
</evidence>
<name>A0ABS4IRW6_9BACL</name>
<comment type="caution">
    <text evidence="1">The sequence shown here is derived from an EMBL/GenBank/DDBJ whole genome shotgun (WGS) entry which is preliminary data.</text>
</comment>
<evidence type="ECO:0000313" key="2">
    <source>
        <dbReference type="Proteomes" id="UP001519287"/>
    </source>
</evidence>
<accession>A0ABS4IRW6</accession>
<sequence length="150" mass="18025">MDLKELIRLAKSLDNRDKQKLIRFLQSETKGAAAPTRVIDEIQEQEGFSLRKCAELMYEEVSFVTLFYWRIRFSLRLNRFRPKHFKVQSKWIDRFNVVATKYSVHYLAWFRYLDSKEYENTASNKKNMLVSSCLFSVKDTNARLRRMAYC</sequence>
<gene>
    <name evidence="1" type="ORF">J2Z66_001359</name>
</gene>
<evidence type="ECO:0008006" key="3">
    <source>
        <dbReference type="Google" id="ProtNLM"/>
    </source>
</evidence>
<protein>
    <recommendedName>
        <fullName evidence="3">Transposase</fullName>
    </recommendedName>
</protein>
<dbReference type="EMBL" id="JAGGLB010000003">
    <property type="protein sequence ID" value="MBP1989761.1"/>
    <property type="molecule type" value="Genomic_DNA"/>
</dbReference>
<dbReference type="Proteomes" id="UP001519287">
    <property type="component" value="Unassembled WGS sequence"/>
</dbReference>
<organism evidence="1 2">
    <name type="scientific">Paenibacillus eucommiae</name>
    <dbReference type="NCBI Taxonomy" id="1355755"/>
    <lineage>
        <taxon>Bacteria</taxon>
        <taxon>Bacillati</taxon>
        <taxon>Bacillota</taxon>
        <taxon>Bacilli</taxon>
        <taxon>Bacillales</taxon>
        <taxon>Paenibacillaceae</taxon>
        <taxon>Paenibacillus</taxon>
    </lineage>
</organism>